<keyword evidence="1" id="KW-0732">Signal</keyword>
<dbReference type="Pfam" id="PF25096">
    <property type="entry name" value="DUF7808"/>
    <property type="match status" value="1"/>
</dbReference>
<evidence type="ECO:0000259" key="2">
    <source>
        <dbReference type="Pfam" id="PF25096"/>
    </source>
</evidence>
<reference evidence="5" key="1">
    <citation type="submission" date="2016-06" db="UniProtKB">
        <authorList>
            <consortium name="WormBaseParasite"/>
        </authorList>
    </citation>
    <scope>IDENTIFICATION</scope>
</reference>
<accession>A0A183DD68</accession>
<dbReference type="WBParaSite" id="GPUH_0000666801-mRNA-1">
    <property type="protein sequence ID" value="GPUH_0000666801-mRNA-1"/>
    <property type="gene ID" value="GPUH_0000666801"/>
</dbReference>
<reference evidence="3 4" key="2">
    <citation type="submission" date="2018-11" db="EMBL/GenBank/DDBJ databases">
        <authorList>
            <consortium name="Pathogen Informatics"/>
        </authorList>
    </citation>
    <scope>NUCLEOTIDE SEQUENCE [LARGE SCALE GENOMIC DNA]</scope>
</reference>
<keyword evidence="4" id="KW-1185">Reference proteome</keyword>
<feature type="chain" id="PRO_5043138692" evidence="1">
    <location>
        <begin position="22"/>
        <end position="84"/>
    </location>
</feature>
<protein>
    <submittedName>
        <fullName evidence="5">Secreted protein</fullName>
    </submittedName>
</protein>
<sequence length="84" mass="9593">MYNLLIFNIVFAATFFALDAAQSVHWQWRDLICETKDGQGPDKISKEPATCRLALRETGIDNDPNDNKRPVPENDPICFDVRLL</sequence>
<gene>
    <name evidence="3" type="ORF">GPUH_LOCUS6662</name>
</gene>
<organism evidence="5">
    <name type="scientific">Gongylonema pulchrum</name>
    <dbReference type="NCBI Taxonomy" id="637853"/>
    <lineage>
        <taxon>Eukaryota</taxon>
        <taxon>Metazoa</taxon>
        <taxon>Ecdysozoa</taxon>
        <taxon>Nematoda</taxon>
        <taxon>Chromadorea</taxon>
        <taxon>Rhabditida</taxon>
        <taxon>Spirurina</taxon>
        <taxon>Spiruromorpha</taxon>
        <taxon>Spiruroidea</taxon>
        <taxon>Gongylonematidae</taxon>
        <taxon>Gongylonema</taxon>
    </lineage>
</organism>
<dbReference type="AlphaFoldDB" id="A0A183DD68"/>
<evidence type="ECO:0000313" key="5">
    <source>
        <dbReference type="WBParaSite" id="GPUH_0000666801-mRNA-1"/>
    </source>
</evidence>
<name>A0A183DD68_9BILA</name>
<evidence type="ECO:0000256" key="1">
    <source>
        <dbReference type="SAM" id="SignalP"/>
    </source>
</evidence>
<dbReference type="OrthoDB" id="5811728at2759"/>
<dbReference type="EMBL" id="UYRT01015990">
    <property type="protein sequence ID" value="VDK55540.1"/>
    <property type="molecule type" value="Genomic_DNA"/>
</dbReference>
<dbReference type="Proteomes" id="UP000271098">
    <property type="component" value="Unassembled WGS sequence"/>
</dbReference>
<proteinExistence type="predicted"/>
<feature type="signal peptide" evidence="1">
    <location>
        <begin position="1"/>
        <end position="21"/>
    </location>
</feature>
<feature type="domain" description="DUF7808" evidence="2">
    <location>
        <begin position="24"/>
        <end position="80"/>
    </location>
</feature>
<evidence type="ECO:0000313" key="4">
    <source>
        <dbReference type="Proteomes" id="UP000271098"/>
    </source>
</evidence>
<dbReference type="InterPro" id="IPR056710">
    <property type="entry name" value="DUF7808"/>
</dbReference>
<evidence type="ECO:0000313" key="3">
    <source>
        <dbReference type="EMBL" id="VDK55540.1"/>
    </source>
</evidence>